<evidence type="ECO:0000259" key="1">
    <source>
        <dbReference type="Pfam" id="PF08984"/>
    </source>
</evidence>
<feature type="domain" description="DUF1858" evidence="1">
    <location>
        <begin position="6"/>
        <end position="59"/>
    </location>
</feature>
<dbReference type="EMBL" id="BART01028630">
    <property type="protein sequence ID" value="GAG91638.1"/>
    <property type="molecule type" value="Genomic_DNA"/>
</dbReference>
<dbReference type="InterPro" id="IPR038062">
    <property type="entry name" value="ScdA-like_N_sf"/>
</dbReference>
<accession>X1C5G1</accession>
<protein>
    <recommendedName>
        <fullName evidence="1">DUF1858 domain-containing protein</fullName>
    </recommendedName>
</protein>
<dbReference type="AlphaFoldDB" id="X1C5G1"/>
<dbReference type="PANTHER" id="PTHR39341:SF1">
    <property type="entry name" value="DUF1858 DOMAIN-CONTAINING PROTEIN"/>
    <property type="match status" value="1"/>
</dbReference>
<sequence length="69" mass="7651">MTYGKITEDMNIREVIEKHPEVVPVFAKYNMGCVGCISASFEKISDIAGAHGVDVKKFVEDLNEAMDDN</sequence>
<reference evidence="2" key="1">
    <citation type="journal article" date="2014" name="Front. Microbiol.">
        <title>High frequency of phylogenetically diverse reductive dehalogenase-homologous genes in deep subseafloor sedimentary metagenomes.</title>
        <authorList>
            <person name="Kawai M."/>
            <person name="Futagami T."/>
            <person name="Toyoda A."/>
            <person name="Takaki Y."/>
            <person name="Nishi S."/>
            <person name="Hori S."/>
            <person name="Arai W."/>
            <person name="Tsubouchi T."/>
            <person name="Morono Y."/>
            <person name="Uchiyama I."/>
            <person name="Ito T."/>
            <person name="Fujiyama A."/>
            <person name="Inagaki F."/>
            <person name="Takami H."/>
        </authorList>
    </citation>
    <scope>NUCLEOTIDE SEQUENCE</scope>
    <source>
        <strain evidence="2">Expedition CK06-06</strain>
    </source>
</reference>
<name>X1C5G1_9ZZZZ</name>
<comment type="caution">
    <text evidence="2">The sequence shown here is derived from an EMBL/GenBank/DDBJ whole genome shotgun (WGS) entry which is preliminary data.</text>
</comment>
<dbReference type="InterPro" id="IPR023883">
    <property type="entry name" value="CHP03980_redox-disulphide"/>
</dbReference>
<dbReference type="InterPro" id="IPR015077">
    <property type="entry name" value="DUF1858"/>
</dbReference>
<dbReference type="Gene3D" id="1.10.3910.10">
    <property type="entry name" value="SP0561-like"/>
    <property type="match status" value="1"/>
</dbReference>
<evidence type="ECO:0000313" key="2">
    <source>
        <dbReference type="EMBL" id="GAG91638.1"/>
    </source>
</evidence>
<proteinExistence type="predicted"/>
<gene>
    <name evidence="2" type="ORF">S01H4_50427</name>
</gene>
<dbReference type="PANTHER" id="PTHR39341">
    <property type="entry name" value="BSL7085 PROTEIN"/>
    <property type="match status" value="1"/>
</dbReference>
<dbReference type="SUPFAM" id="SSF140683">
    <property type="entry name" value="SP0561-like"/>
    <property type="match status" value="1"/>
</dbReference>
<dbReference type="Pfam" id="PF08984">
    <property type="entry name" value="DUF1858"/>
    <property type="match status" value="1"/>
</dbReference>
<dbReference type="NCBIfam" id="TIGR03980">
    <property type="entry name" value="prismane_assoc"/>
    <property type="match status" value="1"/>
</dbReference>
<organism evidence="2">
    <name type="scientific">marine sediment metagenome</name>
    <dbReference type="NCBI Taxonomy" id="412755"/>
    <lineage>
        <taxon>unclassified sequences</taxon>
        <taxon>metagenomes</taxon>
        <taxon>ecological metagenomes</taxon>
    </lineage>
</organism>